<dbReference type="EMBL" id="LVYK01000033">
    <property type="protein sequence ID" value="RAS75666.1"/>
    <property type="molecule type" value="Genomic_DNA"/>
</dbReference>
<dbReference type="InterPro" id="IPR009061">
    <property type="entry name" value="DNA-bd_dom_put_sf"/>
</dbReference>
<dbReference type="GO" id="GO:0006355">
    <property type="term" value="P:regulation of DNA-templated transcription"/>
    <property type="evidence" value="ECO:0007669"/>
    <property type="project" value="InterPro"/>
</dbReference>
<evidence type="ECO:0000259" key="2">
    <source>
        <dbReference type="Pfam" id="PF13411"/>
    </source>
</evidence>
<evidence type="ECO:0000313" key="4">
    <source>
        <dbReference type="Proteomes" id="UP000250174"/>
    </source>
</evidence>
<protein>
    <recommendedName>
        <fullName evidence="2">HTH merR-type domain-containing protein</fullName>
    </recommendedName>
</protein>
<sequence length="189" mass="22542">MEEYTMENSTLDQEKAYWTREVAELLDIKEGTVRKYARLMEENGYNFHRNEHDQRGFFERDILLMKRIKALSKTKGVTLEDAVNTVTKGIVVAERDSITPTVMNLQEELERSIERHKQTMEAFIQLKNENAEMKELLMNLSEQMKQQQTYIENSLEKRDQVLLESIQKTLKQRREEENTGWFKKLFKSK</sequence>
<keyword evidence="1" id="KW-0175">Coiled coil</keyword>
<geneLocation type="plasmid" evidence="3">
    <name>pBEH1</name>
</geneLocation>
<dbReference type="Pfam" id="PF13411">
    <property type="entry name" value="MerR_1"/>
    <property type="match status" value="1"/>
</dbReference>
<comment type="caution">
    <text evidence="3">The sequence shown here is derived from an EMBL/GenBank/DDBJ whole genome shotgun (WGS) entry which is preliminary data.</text>
</comment>
<dbReference type="Gene3D" id="1.10.1660.10">
    <property type="match status" value="1"/>
</dbReference>
<dbReference type="Proteomes" id="UP000250174">
    <property type="component" value="Unassembled WGS sequence"/>
</dbReference>
<feature type="coiled-coil region" evidence="1">
    <location>
        <begin position="102"/>
        <end position="146"/>
    </location>
</feature>
<feature type="domain" description="HTH merR-type" evidence="2">
    <location>
        <begin position="17"/>
        <end position="83"/>
    </location>
</feature>
<name>A0AAX1Q612_9BACI</name>
<organism evidence="3 4">
    <name type="scientific">Priestia endophytica</name>
    <dbReference type="NCBI Taxonomy" id="135735"/>
    <lineage>
        <taxon>Bacteria</taxon>
        <taxon>Bacillati</taxon>
        <taxon>Bacillota</taxon>
        <taxon>Bacilli</taxon>
        <taxon>Bacillales</taxon>
        <taxon>Bacillaceae</taxon>
        <taxon>Priestia</taxon>
    </lineage>
</organism>
<dbReference type="SUPFAM" id="SSF46955">
    <property type="entry name" value="Putative DNA-binding domain"/>
    <property type="match status" value="1"/>
</dbReference>
<accession>A0AAX1Q612</accession>
<keyword evidence="3" id="KW-0614">Plasmid</keyword>
<gene>
    <name evidence="3" type="ORF">A3864_15375</name>
</gene>
<dbReference type="GO" id="GO:0003677">
    <property type="term" value="F:DNA binding"/>
    <property type="evidence" value="ECO:0007669"/>
    <property type="project" value="InterPro"/>
</dbReference>
<reference evidence="3 4" key="1">
    <citation type="submission" date="2016-03" db="EMBL/GenBank/DDBJ databases">
        <title>Comparison of Bacillus endophyticus and B. anthracis characteristics using whole genome sequence analysis and microbiological techniques.</title>
        <authorList>
            <person name="Lekota K.E."/>
            <person name="Mafofo J."/>
            <person name="Rees J."/>
            <person name="Muchadeyi F.C."/>
            <person name="Madoroba E."/>
            <person name="Van Heerden H."/>
        </authorList>
    </citation>
    <scope>NUCLEOTIDE SEQUENCE [LARGE SCALE GENOMIC DNA]</scope>
    <source>
        <strain evidence="3 4">3631_10C</strain>
        <plasmid evidence="3">pBEH1</plasmid>
    </source>
</reference>
<proteinExistence type="predicted"/>
<dbReference type="InterPro" id="IPR000551">
    <property type="entry name" value="MerR-type_HTH_dom"/>
</dbReference>
<evidence type="ECO:0000313" key="3">
    <source>
        <dbReference type="EMBL" id="RAS75666.1"/>
    </source>
</evidence>
<dbReference type="AlphaFoldDB" id="A0AAX1Q612"/>
<evidence type="ECO:0000256" key="1">
    <source>
        <dbReference type="SAM" id="Coils"/>
    </source>
</evidence>